<dbReference type="Pfam" id="PF00005">
    <property type="entry name" value="ABC_tran"/>
    <property type="match status" value="1"/>
</dbReference>
<comment type="caution">
    <text evidence="10">The sequence shown here is derived from an EMBL/GenBank/DDBJ whole genome shotgun (WGS) entry which is preliminary data.</text>
</comment>
<dbReference type="InterPro" id="IPR039421">
    <property type="entry name" value="Type_1_exporter"/>
</dbReference>
<dbReference type="RefSeq" id="WP_211534933.1">
    <property type="nucleotide sequence ID" value="NZ_JAGSSV010000001.1"/>
</dbReference>
<evidence type="ECO:0000256" key="2">
    <source>
        <dbReference type="ARBA" id="ARBA00022692"/>
    </source>
</evidence>
<dbReference type="EMBL" id="JAGSSV010000001">
    <property type="protein sequence ID" value="MBR7887586.1"/>
    <property type="molecule type" value="Genomic_DNA"/>
</dbReference>
<dbReference type="Gene3D" id="3.40.50.300">
    <property type="entry name" value="P-loop containing nucleotide triphosphate hydrolases"/>
    <property type="match status" value="1"/>
</dbReference>
<evidence type="ECO:0000259" key="8">
    <source>
        <dbReference type="PROSITE" id="PS50893"/>
    </source>
</evidence>
<accession>A0ABS5H794</accession>
<dbReference type="Proteomes" id="UP000679722">
    <property type="component" value="Unassembled WGS sequence"/>
</dbReference>
<feature type="transmembrane region" description="Helical" evidence="7">
    <location>
        <begin position="21"/>
        <end position="46"/>
    </location>
</feature>
<dbReference type="InterPro" id="IPR036640">
    <property type="entry name" value="ABC1_TM_sf"/>
</dbReference>
<protein>
    <submittedName>
        <fullName evidence="10">ABC transporter ATP-binding protein</fullName>
    </submittedName>
</protein>
<feature type="domain" description="ABC transporter" evidence="8">
    <location>
        <begin position="361"/>
        <end position="598"/>
    </location>
</feature>
<dbReference type="InterPro" id="IPR027417">
    <property type="entry name" value="P-loop_NTPase"/>
</dbReference>
<dbReference type="SMART" id="SM00382">
    <property type="entry name" value="AAA"/>
    <property type="match status" value="1"/>
</dbReference>
<organism evidence="10 11">
    <name type="scientific">Marinomonas vulgaris</name>
    <dbReference type="NCBI Taxonomy" id="2823372"/>
    <lineage>
        <taxon>Bacteria</taxon>
        <taxon>Pseudomonadati</taxon>
        <taxon>Pseudomonadota</taxon>
        <taxon>Gammaproteobacteria</taxon>
        <taxon>Oceanospirillales</taxon>
        <taxon>Oceanospirillaceae</taxon>
        <taxon>Marinomonas</taxon>
    </lineage>
</organism>
<evidence type="ECO:0000313" key="11">
    <source>
        <dbReference type="Proteomes" id="UP000679722"/>
    </source>
</evidence>
<feature type="domain" description="ABC transmembrane type-1" evidence="9">
    <location>
        <begin position="25"/>
        <end position="333"/>
    </location>
</feature>
<dbReference type="PROSITE" id="PS50893">
    <property type="entry name" value="ABC_TRANSPORTER_2"/>
    <property type="match status" value="1"/>
</dbReference>
<feature type="transmembrane region" description="Helical" evidence="7">
    <location>
        <begin position="265"/>
        <end position="284"/>
    </location>
</feature>
<dbReference type="InterPro" id="IPR017871">
    <property type="entry name" value="ABC_transporter-like_CS"/>
</dbReference>
<evidence type="ECO:0000256" key="6">
    <source>
        <dbReference type="ARBA" id="ARBA00023136"/>
    </source>
</evidence>
<dbReference type="PANTHER" id="PTHR24221">
    <property type="entry name" value="ATP-BINDING CASSETTE SUB-FAMILY B"/>
    <property type="match status" value="1"/>
</dbReference>
<dbReference type="SUPFAM" id="SSF90123">
    <property type="entry name" value="ABC transporter transmembrane region"/>
    <property type="match status" value="1"/>
</dbReference>
<evidence type="ECO:0000313" key="10">
    <source>
        <dbReference type="EMBL" id="MBR7887586.1"/>
    </source>
</evidence>
<evidence type="ECO:0000259" key="9">
    <source>
        <dbReference type="PROSITE" id="PS50929"/>
    </source>
</evidence>
<keyword evidence="3" id="KW-0547">Nucleotide-binding</keyword>
<keyword evidence="5 7" id="KW-1133">Transmembrane helix</keyword>
<dbReference type="SUPFAM" id="SSF52540">
    <property type="entry name" value="P-loop containing nucleoside triphosphate hydrolases"/>
    <property type="match status" value="1"/>
</dbReference>
<dbReference type="PROSITE" id="PS00211">
    <property type="entry name" value="ABC_TRANSPORTER_1"/>
    <property type="match status" value="1"/>
</dbReference>
<dbReference type="PANTHER" id="PTHR24221:SF654">
    <property type="entry name" value="ATP-BINDING CASSETTE SUB-FAMILY B MEMBER 6"/>
    <property type="match status" value="1"/>
</dbReference>
<keyword evidence="6 7" id="KW-0472">Membrane</keyword>
<feature type="transmembrane region" description="Helical" evidence="7">
    <location>
        <begin position="157"/>
        <end position="174"/>
    </location>
</feature>
<evidence type="ECO:0000256" key="5">
    <source>
        <dbReference type="ARBA" id="ARBA00022989"/>
    </source>
</evidence>
<dbReference type="Gene3D" id="1.20.1560.10">
    <property type="entry name" value="ABC transporter type 1, transmembrane domain"/>
    <property type="match status" value="1"/>
</dbReference>
<evidence type="ECO:0000256" key="3">
    <source>
        <dbReference type="ARBA" id="ARBA00022741"/>
    </source>
</evidence>
<keyword evidence="11" id="KW-1185">Reference proteome</keyword>
<dbReference type="InterPro" id="IPR003439">
    <property type="entry name" value="ABC_transporter-like_ATP-bd"/>
</dbReference>
<proteinExistence type="predicted"/>
<dbReference type="InterPro" id="IPR003593">
    <property type="entry name" value="AAA+_ATPase"/>
</dbReference>
<dbReference type="InterPro" id="IPR011527">
    <property type="entry name" value="ABC1_TM_dom"/>
</dbReference>
<dbReference type="PROSITE" id="PS50929">
    <property type="entry name" value="ABC_TM1F"/>
    <property type="match status" value="1"/>
</dbReference>
<dbReference type="Pfam" id="PF00664">
    <property type="entry name" value="ABC_membrane"/>
    <property type="match status" value="1"/>
</dbReference>
<sequence length="599" mass="66314">MLKLIKELFILLTPKQRRQFYTLQLLVVIMAMAEIVGVASIAPFMALVGDPSVLDRENLISYVYKVSGLNKQDYMLLIGGGVLFMLFLASLISIVTTWYLAMFSARTGIEIGDRLYEYYVNQPWLFHSSGSSAQLTKNIANESGRVTNQIIRPLMQINAKIIMVFFMSIGLLIYDPKVAVSGLVLIISSYLLLYRLIRKKISINGGNLSKVATQRYQLMNEGFGGIKDTLLLGRQADFVSRFRSTGRLFSYSMGNNTVIGQVPRYFMELLAFGSMIGMVLYLLSAHDSKLGLVLPILSVYALSAFKLLPAFQLIYNSVTQIRGALSAFYAIRDDLIASSKNELPDRIEKETCQGLEIKGKIELRNILFTYPGKNKPALVDLNINIDVNSTVGIVGSSGAGKSTVIDILLALISPSEGELIINGQVINELNKRAWQNEVGFVPQSIFLSEGTVMENVAFGIPVQEIDMVKVKHAIKLAHLDSLVESLEYGVHTKVGERGVQLSGGQRQRIGIARALYNDAKILVFDEATSALDGITEKMIMSAISDFNGKKTIVMIAHRLSTVKKCDQIYFMENGYVVSKGSYADLIKNNSSFKKMADNS</sequence>
<gene>
    <name evidence="10" type="ORF">J9B83_01440</name>
</gene>
<feature type="transmembrane region" description="Helical" evidence="7">
    <location>
        <begin position="180"/>
        <end position="197"/>
    </location>
</feature>
<evidence type="ECO:0000256" key="1">
    <source>
        <dbReference type="ARBA" id="ARBA00004651"/>
    </source>
</evidence>
<reference evidence="11" key="1">
    <citation type="submission" date="2023-07" db="EMBL/GenBank/DDBJ databases">
        <title>Marinomonas vulgaris A79, complete genome.</title>
        <authorList>
            <person name="Ying J.-J."/>
        </authorList>
    </citation>
    <scope>NUCLEOTIDE SEQUENCE [LARGE SCALE GENOMIC DNA]</scope>
    <source>
        <strain evidence="11">A79</strain>
    </source>
</reference>
<feature type="transmembrane region" description="Helical" evidence="7">
    <location>
        <begin position="74"/>
        <end position="101"/>
    </location>
</feature>
<feature type="transmembrane region" description="Helical" evidence="7">
    <location>
        <begin position="290"/>
        <end position="308"/>
    </location>
</feature>
<name>A0ABS5H794_9GAMM</name>
<comment type="subcellular location">
    <subcellularLocation>
        <location evidence="1">Cell membrane</location>
        <topology evidence="1">Multi-pass membrane protein</topology>
    </subcellularLocation>
</comment>
<keyword evidence="4 10" id="KW-0067">ATP-binding</keyword>
<evidence type="ECO:0000256" key="7">
    <source>
        <dbReference type="SAM" id="Phobius"/>
    </source>
</evidence>
<keyword evidence="2 7" id="KW-0812">Transmembrane</keyword>
<evidence type="ECO:0000256" key="4">
    <source>
        <dbReference type="ARBA" id="ARBA00022840"/>
    </source>
</evidence>
<dbReference type="GO" id="GO:0005524">
    <property type="term" value="F:ATP binding"/>
    <property type="evidence" value="ECO:0007669"/>
    <property type="project" value="UniProtKB-KW"/>
</dbReference>